<dbReference type="PROSITE" id="PS00941">
    <property type="entry name" value="CARBOXYLESTERASE_B_2"/>
    <property type="match status" value="1"/>
</dbReference>
<evidence type="ECO:0000313" key="5">
    <source>
        <dbReference type="WBParaSite" id="SSLN_0001791601-mRNA-1"/>
    </source>
</evidence>
<dbReference type="InterPro" id="IPR050309">
    <property type="entry name" value="Type-B_Carboxylest/Lipase"/>
</dbReference>
<dbReference type="STRING" id="70667.A0A183TLB3"/>
<dbReference type="InterPro" id="IPR002018">
    <property type="entry name" value="CarbesteraseB"/>
</dbReference>
<dbReference type="WBParaSite" id="SSLN_0001791601-mRNA-1">
    <property type="protein sequence ID" value="SSLN_0001791601-mRNA-1"/>
    <property type="gene ID" value="SSLN_0001791601"/>
</dbReference>
<keyword evidence="1" id="KW-1133">Transmembrane helix</keyword>
<dbReference type="InterPro" id="IPR019819">
    <property type="entry name" value="Carboxylesterase_B_CS"/>
</dbReference>
<dbReference type="Pfam" id="PF00135">
    <property type="entry name" value="COesterase"/>
    <property type="match status" value="1"/>
</dbReference>
<name>A0A183TLB3_SCHSO</name>
<keyword evidence="1" id="KW-0812">Transmembrane</keyword>
<organism evidence="5">
    <name type="scientific">Schistocephalus solidus</name>
    <name type="common">Tapeworm</name>
    <dbReference type="NCBI Taxonomy" id="70667"/>
    <lineage>
        <taxon>Eukaryota</taxon>
        <taxon>Metazoa</taxon>
        <taxon>Spiralia</taxon>
        <taxon>Lophotrochozoa</taxon>
        <taxon>Platyhelminthes</taxon>
        <taxon>Cestoda</taxon>
        <taxon>Eucestoda</taxon>
        <taxon>Diphyllobothriidea</taxon>
        <taxon>Diphyllobothriidae</taxon>
        <taxon>Schistocephalus</taxon>
    </lineage>
</organism>
<dbReference type="PANTHER" id="PTHR11559">
    <property type="entry name" value="CARBOXYLESTERASE"/>
    <property type="match status" value="1"/>
</dbReference>
<dbReference type="AlphaFoldDB" id="A0A183TLB3"/>
<proteinExistence type="predicted"/>
<evidence type="ECO:0000259" key="2">
    <source>
        <dbReference type="Pfam" id="PF00135"/>
    </source>
</evidence>
<dbReference type="OrthoDB" id="3200163at2759"/>
<keyword evidence="1" id="KW-0472">Membrane</keyword>
<dbReference type="Gene3D" id="3.40.50.1820">
    <property type="entry name" value="alpha/beta hydrolase"/>
    <property type="match status" value="1"/>
</dbReference>
<dbReference type="Proteomes" id="UP000275846">
    <property type="component" value="Unassembled WGS sequence"/>
</dbReference>
<protein>
    <submittedName>
        <fullName evidence="5">COesterase domain-containing protein</fullName>
    </submittedName>
</protein>
<dbReference type="SUPFAM" id="SSF53474">
    <property type="entry name" value="alpha/beta-Hydrolases"/>
    <property type="match status" value="1"/>
</dbReference>
<evidence type="ECO:0000313" key="3">
    <source>
        <dbReference type="EMBL" id="VDM03647.1"/>
    </source>
</evidence>
<gene>
    <name evidence="3" type="ORF">SSLN_LOCUS17261</name>
</gene>
<dbReference type="InterPro" id="IPR029058">
    <property type="entry name" value="AB_hydrolase_fold"/>
</dbReference>
<keyword evidence="4" id="KW-1185">Reference proteome</keyword>
<accession>A0A183TLB3</accession>
<dbReference type="EMBL" id="UYSU01042218">
    <property type="protein sequence ID" value="VDM03647.1"/>
    <property type="molecule type" value="Genomic_DNA"/>
</dbReference>
<sequence>MTSIRASSPRSDERKDGIHQQSFNSEESFSVTNFKVSVFERNVPILLAILLFISVALVGVTVFALYLALLRYGYLSSVNSAEVKTRCGSVRGIERDGIIQFLGIPYAVPPVGPLRFKKPPWKTEPENDLRILAASAYQNIYTLIGSEDCLYLNIFVPGPPSNGQLKPVVVIIGGLFFMYSAAASSPAFGQQPDFKTIKEVDAIHVTVNYRVGPFGFLTNPETKSSNLGMRDQIAALRWIRLNIKAFGGDPVKVTIFSYGSGSTTTLGLLGAPSAQHLFDKAWISSPAVGPPSLRLSLAMLESAKLFDCSNSNVSDCFSKLSSEAIARIWNWSVIEPWLRYNMFGLPSASMKACLPGVPCDSGLLVIDGELILDKNWGFPVYSMPLVFGQTAHEASTYITPNSVRLWEAAALDAYIKSVFNTSTPAYRVIESFYETAVIHNIHSSSENIIPFSDLEDVLSRIITDIRLTCPLEFLTETLQNGQTVYRYYLTNRHAYFDPYGLECFVASDFHGWDAFIYLRSYLYHQDYLHSASMLQRPPDFSEIDELSKLFTHYVKQFVWDSKINAWSESISKNINILNGSKLLVAPTSKISMCSSWNALHSTDPFYYAWPA</sequence>
<feature type="transmembrane region" description="Helical" evidence="1">
    <location>
        <begin position="45"/>
        <end position="69"/>
    </location>
</feature>
<reference evidence="3 4" key="2">
    <citation type="submission" date="2018-11" db="EMBL/GenBank/DDBJ databases">
        <authorList>
            <consortium name="Pathogen Informatics"/>
        </authorList>
    </citation>
    <scope>NUCLEOTIDE SEQUENCE [LARGE SCALE GENOMIC DNA]</scope>
    <source>
        <strain evidence="3 4">NST_G2</strain>
    </source>
</reference>
<evidence type="ECO:0000313" key="4">
    <source>
        <dbReference type="Proteomes" id="UP000275846"/>
    </source>
</evidence>
<evidence type="ECO:0000256" key="1">
    <source>
        <dbReference type="SAM" id="Phobius"/>
    </source>
</evidence>
<reference evidence="5" key="1">
    <citation type="submission" date="2016-06" db="UniProtKB">
        <authorList>
            <consortium name="WormBaseParasite"/>
        </authorList>
    </citation>
    <scope>IDENTIFICATION</scope>
</reference>
<feature type="domain" description="Carboxylesterase type B" evidence="2">
    <location>
        <begin position="80"/>
        <end position="560"/>
    </location>
</feature>